<comment type="caution">
    <text evidence="2">The sequence shown here is derived from an EMBL/GenBank/DDBJ whole genome shotgun (WGS) entry which is preliminary data.</text>
</comment>
<feature type="coiled-coil region" evidence="1">
    <location>
        <begin position="204"/>
        <end position="245"/>
    </location>
</feature>
<sequence length="327" mass="38488">MLNFTLAVNPNTENLDEEIKFLNLAAFYADKISVLSPNIDTYDFLNRKSKNKKNIEMELINKLLKSLPICEFVSKDDLSEERDQLLQLESVVKSGGYKNSSLIERMKIQSILKESEKATIEDLRELYGEDNIDIIEVLQKEKILYIEHFKSSIENVLEYSKEFFEKLDKLYKKEIPLLDDKTTEKFENNRKNIIEFPDFSDKSFNEILDLRKDLKNELDDFRKALSKLNKEIENYERKEEEYNIDDLVGEILEDNYNILIEKLEEKGIENNKKLSLNIASKGEIFNGLYNLVPNIISSSASFNEDLKNIEKYNLKDEKNSILYFEYK</sequence>
<keyword evidence="1" id="KW-0175">Coiled coil</keyword>
<organism evidence="2 3">
    <name type="scientific">Peptoniphilus stercorisuis</name>
    <dbReference type="NCBI Taxonomy" id="1436965"/>
    <lineage>
        <taxon>Bacteria</taxon>
        <taxon>Bacillati</taxon>
        <taxon>Bacillota</taxon>
        <taxon>Tissierellia</taxon>
        <taxon>Tissierellales</taxon>
        <taxon>Peptoniphilaceae</taxon>
        <taxon>Peptoniphilus</taxon>
    </lineage>
</organism>
<proteinExistence type="predicted"/>
<dbReference type="EMBL" id="JAGGLJ010000021">
    <property type="protein sequence ID" value="MBP2026116.1"/>
    <property type="molecule type" value="Genomic_DNA"/>
</dbReference>
<evidence type="ECO:0000256" key="1">
    <source>
        <dbReference type="SAM" id="Coils"/>
    </source>
</evidence>
<dbReference type="Proteomes" id="UP001519306">
    <property type="component" value="Unassembled WGS sequence"/>
</dbReference>
<name>A0ABS4KG48_9FIRM</name>
<gene>
    <name evidence="2" type="ORF">J2Z71_001674</name>
</gene>
<accession>A0ABS4KG48</accession>
<evidence type="ECO:0000313" key="2">
    <source>
        <dbReference type="EMBL" id="MBP2026116.1"/>
    </source>
</evidence>
<evidence type="ECO:0000313" key="3">
    <source>
        <dbReference type="Proteomes" id="UP001519306"/>
    </source>
</evidence>
<protein>
    <submittedName>
        <fullName evidence="2">MPP superfamily phosphohydrolase</fullName>
    </submittedName>
</protein>
<reference evidence="2 3" key="1">
    <citation type="submission" date="2021-03" db="EMBL/GenBank/DDBJ databases">
        <title>Genomic Encyclopedia of Type Strains, Phase IV (KMG-IV): sequencing the most valuable type-strain genomes for metagenomic binning, comparative biology and taxonomic classification.</title>
        <authorList>
            <person name="Goeker M."/>
        </authorList>
    </citation>
    <scope>NUCLEOTIDE SEQUENCE [LARGE SCALE GENOMIC DNA]</scope>
    <source>
        <strain evidence="2 3">DSM 27563</strain>
    </source>
</reference>
<keyword evidence="3" id="KW-1185">Reference proteome</keyword>
<dbReference type="RefSeq" id="WP_210062066.1">
    <property type="nucleotide sequence ID" value="NZ_JAGGLJ010000021.1"/>
</dbReference>